<evidence type="ECO:0000256" key="1">
    <source>
        <dbReference type="ARBA" id="ARBA00004141"/>
    </source>
</evidence>
<dbReference type="OrthoDB" id="3251998at2"/>
<evidence type="ECO:0000256" key="2">
    <source>
        <dbReference type="ARBA" id="ARBA00022475"/>
    </source>
</evidence>
<dbReference type="CDD" id="cd16914">
    <property type="entry name" value="EcfT"/>
    <property type="match status" value="1"/>
</dbReference>
<organism evidence="8 9">
    <name type="scientific">Arachnia propionica</name>
    <dbReference type="NCBI Taxonomy" id="1750"/>
    <lineage>
        <taxon>Bacteria</taxon>
        <taxon>Bacillati</taxon>
        <taxon>Actinomycetota</taxon>
        <taxon>Actinomycetes</taxon>
        <taxon>Propionibacteriales</taxon>
        <taxon>Propionibacteriaceae</taxon>
        <taxon>Arachnia</taxon>
    </lineage>
</organism>
<dbReference type="InterPro" id="IPR003339">
    <property type="entry name" value="ABC/ECF_trnsptr_transmembrane"/>
</dbReference>
<dbReference type="GO" id="GO:0005886">
    <property type="term" value="C:plasma membrane"/>
    <property type="evidence" value="ECO:0007669"/>
    <property type="project" value="UniProtKB-ARBA"/>
</dbReference>
<dbReference type="Proteomes" id="UP000677180">
    <property type="component" value="Chromosome"/>
</dbReference>
<dbReference type="InterPro" id="IPR051611">
    <property type="entry name" value="ECF_transporter_component"/>
</dbReference>
<dbReference type="EMBL" id="CP072385">
    <property type="protein sequence ID" value="QUC11473.1"/>
    <property type="molecule type" value="Genomic_DNA"/>
</dbReference>
<feature type="transmembrane region" description="Helical" evidence="6">
    <location>
        <begin position="51"/>
        <end position="71"/>
    </location>
</feature>
<sequence length="222" mass="24177">MKTARTGLDPRTKIVVLVTVIIVVFSFPGNLVMGITVAGCILLFLIDGLVLQLVGFAAVYLFLTAIQFLLLPRVGATAAMMLAGFVYFKVLMPIALPADYLMRTTSVQEVLAAAKKMRVPEKIRIGFAIIMRYLPVVGQNFRQVRDAMKLRDLRGLGTRVEAVYVPMLINTVQAAEDLSTAACARGIENPGDKTSFVEVGLRIRDFLVITSCLALITAGVLK</sequence>
<reference evidence="8 9" key="1">
    <citation type="submission" date="2018-12" db="EMBL/GenBank/DDBJ databases">
        <authorList>
            <consortium name="Pathogen Informatics"/>
        </authorList>
    </citation>
    <scope>NUCLEOTIDE SEQUENCE [LARGE SCALE GENOMIC DNA]</scope>
    <source>
        <strain evidence="8 9">NCTC12967</strain>
    </source>
</reference>
<evidence type="ECO:0000256" key="3">
    <source>
        <dbReference type="ARBA" id="ARBA00022692"/>
    </source>
</evidence>
<dbReference type="Proteomes" id="UP000273044">
    <property type="component" value="Chromosome"/>
</dbReference>
<dbReference type="OMA" id="LMGIFWV"/>
<keyword evidence="5 6" id="KW-0472">Membrane</keyword>
<feature type="transmembrane region" description="Helical" evidence="6">
    <location>
        <begin position="78"/>
        <end position="96"/>
    </location>
</feature>
<feature type="transmembrane region" description="Helical" evidence="6">
    <location>
        <begin position="12"/>
        <end position="45"/>
    </location>
</feature>
<evidence type="ECO:0000256" key="4">
    <source>
        <dbReference type="ARBA" id="ARBA00022989"/>
    </source>
</evidence>
<dbReference type="PANTHER" id="PTHR34857:SF2">
    <property type="entry name" value="SLL0384 PROTEIN"/>
    <property type="match status" value="1"/>
</dbReference>
<evidence type="ECO:0000313" key="8">
    <source>
        <dbReference type="EMBL" id="VEH71398.1"/>
    </source>
</evidence>
<dbReference type="Pfam" id="PF02361">
    <property type="entry name" value="CbiQ"/>
    <property type="match status" value="1"/>
</dbReference>
<dbReference type="RefSeq" id="WP_014847755.1">
    <property type="nucleotide sequence ID" value="NZ_CAJZDL010000008.1"/>
</dbReference>
<accession>A0A3N4D629</accession>
<keyword evidence="9" id="KW-1185">Reference proteome</keyword>
<keyword evidence="2" id="KW-1003">Cell membrane</keyword>
<protein>
    <submittedName>
        <fullName evidence="8">Energy-coupling factor transporter transmembrane protein EcfT</fullName>
    </submittedName>
</protein>
<evidence type="ECO:0000256" key="6">
    <source>
        <dbReference type="SAM" id="Phobius"/>
    </source>
</evidence>
<dbReference type="GeneID" id="64408140"/>
<proteinExistence type="predicted"/>
<evidence type="ECO:0000313" key="7">
    <source>
        <dbReference type="EMBL" id="QUC11473.1"/>
    </source>
</evidence>
<name>A0A3N4D629_9ACTN</name>
<evidence type="ECO:0000256" key="5">
    <source>
        <dbReference type="ARBA" id="ARBA00023136"/>
    </source>
</evidence>
<dbReference type="AlphaFoldDB" id="A0A3N4D629"/>
<reference evidence="7" key="2">
    <citation type="submission" date="2021-03" db="EMBL/GenBank/DDBJ databases">
        <title>Human Oral Microbial Genomes.</title>
        <authorList>
            <person name="Johnston C.D."/>
            <person name="Chen T."/>
            <person name="Dewhirst F.E."/>
        </authorList>
    </citation>
    <scope>NUCLEOTIDE SEQUENCE</scope>
    <source>
        <strain evidence="7">F0714</strain>
    </source>
</reference>
<dbReference type="EMBL" id="LR134406">
    <property type="protein sequence ID" value="VEH71398.1"/>
    <property type="molecule type" value="Genomic_DNA"/>
</dbReference>
<comment type="subcellular location">
    <subcellularLocation>
        <location evidence="1">Membrane</location>
        <topology evidence="1">Multi-pass membrane protein</topology>
    </subcellularLocation>
</comment>
<keyword evidence="4 6" id="KW-1133">Transmembrane helix</keyword>
<dbReference type="PANTHER" id="PTHR34857">
    <property type="entry name" value="SLL0384 PROTEIN"/>
    <property type="match status" value="1"/>
</dbReference>
<keyword evidence="3 6" id="KW-0812">Transmembrane</keyword>
<evidence type="ECO:0000313" key="9">
    <source>
        <dbReference type="Proteomes" id="UP000273044"/>
    </source>
</evidence>
<gene>
    <name evidence="8" type="primary">ecfT_2</name>
    <name evidence="7" type="ORF">J5A53_01855</name>
    <name evidence="8" type="ORF">NCTC12967_02718</name>
</gene>